<evidence type="ECO:0000313" key="2">
    <source>
        <dbReference type="EMBL" id="WMV48998.1"/>
    </source>
</evidence>
<proteinExistence type="predicted"/>
<keyword evidence="1" id="KW-0812">Transmembrane</keyword>
<keyword evidence="1" id="KW-0472">Membrane</keyword>
<reference evidence="2" key="1">
    <citation type="submission" date="2023-08" db="EMBL/GenBank/DDBJ databases">
        <title>A de novo genome assembly of Solanum verrucosum Schlechtendal, a Mexican diploid species geographically isolated from the other diploid A-genome species in potato relatives.</title>
        <authorList>
            <person name="Hosaka K."/>
        </authorList>
    </citation>
    <scope>NUCLEOTIDE SEQUENCE</scope>
    <source>
        <tissue evidence="2">Young leaves</tissue>
    </source>
</reference>
<gene>
    <name evidence="2" type="ORF">MTR67_042383</name>
</gene>
<keyword evidence="1" id="KW-1133">Transmembrane helix</keyword>
<name>A0AAF0ULU4_SOLVR</name>
<evidence type="ECO:0000256" key="1">
    <source>
        <dbReference type="SAM" id="Phobius"/>
    </source>
</evidence>
<evidence type="ECO:0000313" key="3">
    <source>
        <dbReference type="Proteomes" id="UP001234989"/>
    </source>
</evidence>
<accession>A0AAF0ULU4</accession>
<organism evidence="2 3">
    <name type="scientific">Solanum verrucosum</name>
    <dbReference type="NCBI Taxonomy" id="315347"/>
    <lineage>
        <taxon>Eukaryota</taxon>
        <taxon>Viridiplantae</taxon>
        <taxon>Streptophyta</taxon>
        <taxon>Embryophyta</taxon>
        <taxon>Tracheophyta</taxon>
        <taxon>Spermatophyta</taxon>
        <taxon>Magnoliopsida</taxon>
        <taxon>eudicotyledons</taxon>
        <taxon>Gunneridae</taxon>
        <taxon>Pentapetalae</taxon>
        <taxon>asterids</taxon>
        <taxon>lamiids</taxon>
        <taxon>Solanales</taxon>
        <taxon>Solanaceae</taxon>
        <taxon>Solanoideae</taxon>
        <taxon>Solaneae</taxon>
        <taxon>Solanum</taxon>
    </lineage>
</organism>
<keyword evidence="3" id="KW-1185">Reference proteome</keyword>
<protein>
    <submittedName>
        <fullName evidence="2">Uncharacterized protein</fullName>
    </submittedName>
</protein>
<dbReference type="EMBL" id="CP133621">
    <property type="protein sequence ID" value="WMV48998.1"/>
    <property type="molecule type" value="Genomic_DNA"/>
</dbReference>
<feature type="transmembrane region" description="Helical" evidence="1">
    <location>
        <begin position="80"/>
        <end position="99"/>
    </location>
</feature>
<dbReference type="Proteomes" id="UP001234989">
    <property type="component" value="Chromosome 10"/>
</dbReference>
<sequence length="100" mass="10870">MQLLESGLKVKEYELLRRNCWAIAHQPSDRVSRLTNHWIGLKFGLSVPDILSVDLNGGDGFGSQEDPVLGPEQQLGLGGVSFYLSFVGVAIVCSLLTLVV</sequence>
<dbReference type="AlphaFoldDB" id="A0AAF0ULU4"/>